<dbReference type="Gene3D" id="6.10.280.80">
    <property type="entry name" value="NCX, peripheral helical region"/>
    <property type="match status" value="1"/>
</dbReference>
<feature type="domain" description="Sodium/calcium exchanger membrane region" evidence="6">
    <location>
        <begin position="5"/>
        <end position="151"/>
    </location>
</feature>
<dbReference type="InterPro" id="IPR004837">
    <property type="entry name" value="NaCa_Exmemb"/>
</dbReference>
<evidence type="ECO:0000256" key="2">
    <source>
        <dbReference type="ARBA" id="ARBA00022692"/>
    </source>
</evidence>
<dbReference type="EMBL" id="UINC01106146">
    <property type="protein sequence ID" value="SVC70600.1"/>
    <property type="molecule type" value="Genomic_DNA"/>
</dbReference>
<feature type="transmembrane region" description="Helical" evidence="5">
    <location>
        <begin position="68"/>
        <end position="88"/>
    </location>
</feature>
<feature type="transmembrane region" description="Helical" evidence="5">
    <location>
        <begin position="218"/>
        <end position="240"/>
    </location>
</feature>
<dbReference type="PANTHER" id="PTHR10846">
    <property type="entry name" value="SODIUM/POTASSIUM/CALCIUM EXCHANGER"/>
    <property type="match status" value="1"/>
</dbReference>
<organism evidence="7">
    <name type="scientific">marine metagenome</name>
    <dbReference type="NCBI Taxonomy" id="408172"/>
    <lineage>
        <taxon>unclassified sequences</taxon>
        <taxon>metagenomes</taxon>
        <taxon>ecological metagenomes</taxon>
    </lineage>
</organism>
<reference evidence="7" key="1">
    <citation type="submission" date="2018-05" db="EMBL/GenBank/DDBJ databases">
        <authorList>
            <person name="Lanie J.A."/>
            <person name="Ng W.-L."/>
            <person name="Kazmierczak K.M."/>
            <person name="Andrzejewski T.M."/>
            <person name="Davidsen T.M."/>
            <person name="Wayne K.J."/>
            <person name="Tettelin H."/>
            <person name="Glass J.I."/>
            <person name="Rusch D."/>
            <person name="Podicherti R."/>
            <person name="Tsui H.-C.T."/>
            <person name="Winkler M.E."/>
        </authorList>
    </citation>
    <scope>NUCLEOTIDE SEQUENCE</scope>
</reference>
<dbReference type="Pfam" id="PF01699">
    <property type="entry name" value="Na_Ca_ex"/>
    <property type="match status" value="2"/>
</dbReference>
<keyword evidence="3 5" id="KW-1133">Transmembrane helix</keyword>
<feature type="transmembrane region" description="Helical" evidence="5">
    <location>
        <begin position="182"/>
        <end position="212"/>
    </location>
</feature>
<dbReference type="GO" id="GO:0006874">
    <property type="term" value="P:intracellular calcium ion homeostasis"/>
    <property type="evidence" value="ECO:0007669"/>
    <property type="project" value="TreeGrafter"/>
</dbReference>
<dbReference type="InterPro" id="IPR004481">
    <property type="entry name" value="K/Na/Ca-exchanger"/>
</dbReference>
<feature type="transmembrane region" description="Helical" evidence="5">
    <location>
        <begin position="35"/>
        <end position="56"/>
    </location>
</feature>
<feature type="transmembrane region" description="Helical" evidence="5">
    <location>
        <begin position="252"/>
        <end position="273"/>
    </location>
</feature>
<feature type="transmembrane region" description="Helical" evidence="5">
    <location>
        <begin position="132"/>
        <end position="152"/>
    </location>
</feature>
<protein>
    <recommendedName>
        <fullName evidence="6">Sodium/calcium exchanger membrane region domain-containing protein</fullName>
    </recommendedName>
</protein>
<dbReference type="GO" id="GO:0005262">
    <property type="term" value="F:calcium channel activity"/>
    <property type="evidence" value="ECO:0007669"/>
    <property type="project" value="TreeGrafter"/>
</dbReference>
<evidence type="ECO:0000256" key="3">
    <source>
        <dbReference type="ARBA" id="ARBA00022989"/>
    </source>
</evidence>
<proteinExistence type="predicted"/>
<feature type="transmembrane region" description="Helical" evidence="5">
    <location>
        <begin position="100"/>
        <end position="120"/>
    </location>
</feature>
<feature type="transmembrane region" description="Helical" evidence="5">
    <location>
        <begin position="6"/>
        <end position="23"/>
    </location>
</feature>
<evidence type="ECO:0000313" key="7">
    <source>
        <dbReference type="EMBL" id="SVC70600.1"/>
    </source>
</evidence>
<gene>
    <name evidence="7" type="ORF">METZ01_LOCUS323454</name>
</gene>
<evidence type="ECO:0000256" key="5">
    <source>
        <dbReference type="SAM" id="Phobius"/>
    </source>
</evidence>
<dbReference type="NCBIfam" id="TIGR00367">
    <property type="entry name" value="calcium/sodium antiporter"/>
    <property type="match status" value="1"/>
</dbReference>
<accession>A0A382PCP9</accession>
<dbReference type="AlphaFoldDB" id="A0A382PCP9"/>
<name>A0A382PCP9_9ZZZZ</name>
<dbReference type="Gene3D" id="1.20.1420.30">
    <property type="entry name" value="NCX, central ion-binding region"/>
    <property type="match status" value="1"/>
</dbReference>
<comment type="subcellular location">
    <subcellularLocation>
        <location evidence="1">Membrane</location>
        <topology evidence="1">Multi-pass membrane protein</topology>
    </subcellularLocation>
</comment>
<keyword evidence="2 5" id="KW-0812">Transmembrane</keyword>
<evidence type="ECO:0000259" key="6">
    <source>
        <dbReference type="Pfam" id="PF01699"/>
    </source>
</evidence>
<dbReference type="GO" id="GO:0005886">
    <property type="term" value="C:plasma membrane"/>
    <property type="evidence" value="ECO:0007669"/>
    <property type="project" value="TreeGrafter"/>
</dbReference>
<feature type="domain" description="Sodium/calcium exchanger membrane region" evidence="6">
    <location>
        <begin position="184"/>
        <end position="271"/>
    </location>
</feature>
<evidence type="ECO:0000256" key="1">
    <source>
        <dbReference type="ARBA" id="ARBA00004141"/>
    </source>
</evidence>
<dbReference type="InterPro" id="IPR044880">
    <property type="entry name" value="NCX_ion-bd_dom_sf"/>
</dbReference>
<dbReference type="GO" id="GO:0008273">
    <property type="term" value="F:calcium, potassium:sodium antiporter activity"/>
    <property type="evidence" value="ECO:0007669"/>
    <property type="project" value="TreeGrafter"/>
</dbReference>
<evidence type="ECO:0000256" key="4">
    <source>
        <dbReference type="ARBA" id="ARBA00023136"/>
    </source>
</evidence>
<feature type="non-terminal residue" evidence="7">
    <location>
        <position position="278"/>
    </location>
</feature>
<sequence length="278" mass="29107">MAIEILLLIIGLALLYFGGEWLITGSVTLARKLGVAPLIVGLTVVAFGTSAPELFVNTRAALTGHGEISFGNIFGSNIANIALILGLCSIVRPIVVHKQLVRKTIPMLLAFTGLAIFMVLDPVRELEDKPGFTQMDGLILLALFACFLYLTALSTRSKKKRTLLPGQIEEVQDLVGDYSMGFCLLIIAVSLGALAGGAELTVSAAIAIARAFDISEAAIGLTVVAFGTSLPELAVGLIATRKGQADLAIGNVVGSNIFNLLLIMGVTSTISFVPLPAD</sequence>
<keyword evidence="4 5" id="KW-0472">Membrane</keyword>
<dbReference type="PANTHER" id="PTHR10846:SF8">
    <property type="entry name" value="INNER MEMBRANE PROTEIN YRBG"/>
    <property type="match status" value="1"/>
</dbReference>